<evidence type="ECO:0000313" key="9">
    <source>
        <dbReference type="RefSeq" id="XP_033357250.1"/>
    </source>
</evidence>
<dbReference type="GO" id="GO:0008173">
    <property type="term" value="F:RNA methyltransferase activity"/>
    <property type="evidence" value="ECO:0007669"/>
    <property type="project" value="InterPro"/>
</dbReference>
<evidence type="ECO:0000259" key="7">
    <source>
        <dbReference type="PROSITE" id="PS51686"/>
    </source>
</evidence>
<dbReference type="PRINTS" id="PR02008">
    <property type="entry name" value="RCMTFAMILY"/>
</dbReference>
<evidence type="ECO:0000256" key="2">
    <source>
        <dbReference type="ARBA" id="ARBA00022679"/>
    </source>
</evidence>
<dbReference type="PROSITE" id="PS51686">
    <property type="entry name" value="SAM_MT_RSMB_NOP"/>
    <property type="match status" value="1"/>
</dbReference>
<dbReference type="InterPro" id="IPR023267">
    <property type="entry name" value="RCMT"/>
</dbReference>
<feature type="binding site" evidence="5">
    <location>
        <position position="308"/>
    </location>
    <ligand>
        <name>S-adenosyl-L-methionine</name>
        <dbReference type="ChEBI" id="CHEBI:59789"/>
    </ligand>
</feature>
<evidence type="ECO:0000313" key="8">
    <source>
        <dbReference type="Proteomes" id="UP000504631"/>
    </source>
</evidence>
<dbReference type="KEGG" id="bvk:117237418"/>
<evidence type="ECO:0000256" key="1">
    <source>
        <dbReference type="ARBA" id="ARBA00022603"/>
    </source>
</evidence>
<feature type="region of interest" description="Disordered" evidence="6">
    <location>
        <begin position="514"/>
        <end position="556"/>
    </location>
</feature>
<evidence type="ECO:0000256" key="3">
    <source>
        <dbReference type="ARBA" id="ARBA00022691"/>
    </source>
</evidence>
<dbReference type="Pfam" id="PF21153">
    <property type="entry name" value="NSUN5_N"/>
    <property type="match status" value="1"/>
</dbReference>
<organism evidence="8 9">
    <name type="scientific">Bombus vosnesenskii</name>
    <dbReference type="NCBI Taxonomy" id="207650"/>
    <lineage>
        <taxon>Eukaryota</taxon>
        <taxon>Metazoa</taxon>
        <taxon>Ecdysozoa</taxon>
        <taxon>Arthropoda</taxon>
        <taxon>Hexapoda</taxon>
        <taxon>Insecta</taxon>
        <taxon>Pterygota</taxon>
        <taxon>Neoptera</taxon>
        <taxon>Endopterygota</taxon>
        <taxon>Hymenoptera</taxon>
        <taxon>Apocrita</taxon>
        <taxon>Aculeata</taxon>
        <taxon>Apoidea</taxon>
        <taxon>Anthophila</taxon>
        <taxon>Apidae</taxon>
        <taxon>Bombus</taxon>
        <taxon>Pyrobombus</taxon>
    </lineage>
</organism>
<dbReference type="PANTHER" id="PTHR22807:SF4">
    <property type="entry name" value="28S RRNA (CYTOSINE-C(5))-METHYLTRANSFERASE"/>
    <property type="match status" value="1"/>
</dbReference>
<feature type="compositionally biased region" description="Low complexity" evidence="6">
    <location>
        <begin position="514"/>
        <end position="527"/>
    </location>
</feature>
<feature type="domain" description="SAM-dependent MTase RsmB/NOP-type" evidence="7">
    <location>
        <begin position="127"/>
        <end position="432"/>
    </location>
</feature>
<keyword evidence="2 5" id="KW-0808">Transferase</keyword>
<keyword evidence="3 5" id="KW-0949">S-adenosyl-L-methionine</keyword>
<feature type="active site" description="Nucleophile" evidence="5">
    <location>
        <position position="362"/>
    </location>
</feature>
<dbReference type="InterPro" id="IPR048889">
    <property type="entry name" value="NSUN5_RCM1_N"/>
</dbReference>
<dbReference type="GO" id="GO:0070475">
    <property type="term" value="P:rRNA base methylation"/>
    <property type="evidence" value="ECO:0007669"/>
    <property type="project" value="TreeGrafter"/>
</dbReference>
<sequence length="582" mass="66646">MTSGFVHSIKVPRLYKSAAKIVQEVREKGGSLKSLIYRQKHPNVSAIYSLCLNTLQREEQLDHLIKKTHILVNEPRLQPWLAKILITELLWGKKALKTECKPAQTILAYEQKFREELSNISDIDAVQKPHKTVKKARYVRINTLLVSLEKGISYFQEEGWSFMPKCPSYIEHLNVIKNLKKPNFIQDFHISELLIFPPDTTFHDHPGYQNGEILLQDKASCLPSHLLNPEPGSTVLDLCAAPGMKSSHLAAIMGNKGKIYAVEIDERRYKTLCEQVRITNATSVETVNKDALILNPNEYPNVEYILVDPTCSGSGMLDRQIVHGNEKCDPQRLKQLQAFQVFILRHALLNFPNVKRIVYSTCSIYPEENEQVIDEILENVQDAYKLSPVKDLLNQNWLNFSSKKYNCSDKCLYANSVIDLCNGFFVAVFERNFDVPLPEYKRKGNVALNNREVEEVEEVEALHLEKANTTRKRKKRGKRKSANQGPSKDEEKSDSISILNVSSDSAKIVQEINIDNDNDSSQNDGNESCQNDDDEHSEKDNEVAIKKKKRKIERKIMQLPRKGLRLSLHKEVTLQKKKRKTL</sequence>
<dbReference type="PANTHER" id="PTHR22807">
    <property type="entry name" value="NOP2 YEAST -RELATED NOL1/NOP2/FMU SUN DOMAIN-CONTAINING"/>
    <property type="match status" value="1"/>
</dbReference>
<dbReference type="Pfam" id="PF01189">
    <property type="entry name" value="Methyltr_RsmB-F"/>
    <property type="match status" value="1"/>
</dbReference>
<evidence type="ECO:0000256" key="5">
    <source>
        <dbReference type="PROSITE-ProRule" id="PRU01023"/>
    </source>
</evidence>
<keyword evidence="1 5" id="KW-0489">Methyltransferase</keyword>
<comment type="similarity">
    <text evidence="5">Belongs to the class I-like SAM-binding methyltransferase superfamily. RsmB/NOP family.</text>
</comment>
<gene>
    <name evidence="9" type="primary">LOC117237418</name>
</gene>
<dbReference type="InterPro" id="IPR049561">
    <property type="entry name" value="NSUN5_7_fdxn-like"/>
</dbReference>
<accession>A0A6J3KVX3</accession>
<dbReference type="RefSeq" id="XP_033357250.1">
    <property type="nucleotide sequence ID" value="XM_033501359.1"/>
</dbReference>
<dbReference type="Gene3D" id="3.30.70.1170">
    <property type="entry name" value="Sun protein, domain 3"/>
    <property type="match status" value="1"/>
</dbReference>
<dbReference type="InterPro" id="IPR049560">
    <property type="entry name" value="MeTrfase_RsmB-F_NOP2_cat"/>
</dbReference>
<keyword evidence="4 5" id="KW-0694">RNA-binding</keyword>
<dbReference type="Pfam" id="PF21148">
    <property type="entry name" value="NSUN5_fdxn-like"/>
    <property type="match status" value="1"/>
</dbReference>
<dbReference type="CTD" id="55695"/>
<dbReference type="Proteomes" id="UP000504631">
    <property type="component" value="Unplaced"/>
</dbReference>
<dbReference type="SUPFAM" id="SSF53335">
    <property type="entry name" value="S-adenosyl-L-methionine-dependent methyltransferases"/>
    <property type="match status" value="1"/>
</dbReference>
<dbReference type="Gene3D" id="3.40.50.150">
    <property type="entry name" value="Vaccinia Virus protein VP39"/>
    <property type="match status" value="1"/>
</dbReference>
<feature type="region of interest" description="Disordered" evidence="6">
    <location>
        <begin position="467"/>
        <end position="496"/>
    </location>
</feature>
<reference evidence="9" key="1">
    <citation type="submission" date="2025-08" db="UniProtKB">
        <authorList>
            <consortium name="RefSeq"/>
        </authorList>
    </citation>
    <scope>IDENTIFICATION</scope>
    <source>
        <tissue evidence="9">Muscle</tissue>
    </source>
</reference>
<dbReference type="CDD" id="cd02440">
    <property type="entry name" value="AdoMet_MTases"/>
    <property type="match status" value="1"/>
</dbReference>
<feature type="compositionally biased region" description="Basic and acidic residues" evidence="6">
    <location>
        <begin position="536"/>
        <end position="545"/>
    </location>
</feature>
<dbReference type="InterPro" id="IPR029063">
    <property type="entry name" value="SAM-dependent_MTases_sf"/>
</dbReference>
<dbReference type="GO" id="GO:0005730">
    <property type="term" value="C:nucleolus"/>
    <property type="evidence" value="ECO:0007669"/>
    <property type="project" value="TreeGrafter"/>
</dbReference>
<dbReference type="InterPro" id="IPR001678">
    <property type="entry name" value="MeTrfase_RsmB-F_NOP2_dom"/>
</dbReference>
<proteinExistence type="inferred from homology"/>
<feature type="binding site" evidence="5">
    <location>
        <position position="263"/>
    </location>
    <ligand>
        <name>S-adenosyl-L-methionine</name>
        <dbReference type="ChEBI" id="CHEBI:59789"/>
    </ligand>
</feature>
<dbReference type="GO" id="GO:0003723">
    <property type="term" value="F:RNA binding"/>
    <property type="evidence" value="ECO:0007669"/>
    <property type="project" value="UniProtKB-UniRule"/>
</dbReference>
<feature type="binding site" evidence="5">
    <location>
        <position position="290"/>
    </location>
    <ligand>
        <name>S-adenosyl-L-methionine</name>
        <dbReference type="ChEBI" id="CHEBI:59789"/>
    </ligand>
</feature>
<evidence type="ECO:0000256" key="6">
    <source>
        <dbReference type="SAM" id="MobiDB-lite"/>
    </source>
</evidence>
<dbReference type="AlphaFoldDB" id="A0A6J3KVX3"/>
<feature type="compositionally biased region" description="Basic residues" evidence="6">
    <location>
        <begin position="469"/>
        <end position="481"/>
    </location>
</feature>
<protein>
    <submittedName>
        <fullName evidence="9">Probable 28S rRNA (Cytosine-C(5))-methyltransferase</fullName>
    </submittedName>
</protein>
<evidence type="ECO:0000256" key="4">
    <source>
        <dbReference type="ARBA" id="ARBA00022884"/>
    </source>
</evidence>
<comment type="caution">
    <text evidence="5">Lacks conserved residue(s) required for the propagation of feature annotation.</text>
</comment>
<keyword evidence="8" id="KW-1185">Reference proteome</keyword>
<name>A0A6J3KVX3_9HYME</name>
<dbReference type="GeneID" id="117237418"/>